<name>A0ABN8J8X8_9NEOP</name>
<keyword evidence="3" id="KW-1185">Reference proteome</keyword>
<protein>
    <submittedName>
        <fullName evidence="2">Uncharacterized protein</fullName>
    </submittedName>
</protein>
<organism evidence="2 3">
    <name type="scientific">Iphiclides podalirius</name>
    <name type="common">scarce swallowtail</name>
    <dbReference type="NCBI Taxonomy" id="110791"/>
    <lineage>
        <taxon>Eukaryota</taxon>
        <taxon>Metazoa</taxon>
        <taxon>Ecdysozoa</taxon>
        <taxon>Arthropoda</taxon>
        <taxon>Hexapoda</taxon>
        <taxon>Insecta</taxon>
        <taxon>Pterygota</taxon>
        <taxon>Neoptera</taxon>
        <taxon>Endopterygota</taxon>
        <taxon>Lepidoptera</taxon>
        <taxon>Glossata</taxon>
        <taxon>Ditrysia</taxon>
        <taxon>Papilionoidea</taxon>
        <taxon>Papilionidae</taxon>
        <taxon>Papilioninae</taxon>
        <taxon>Iphiclides</taxon>
    </lineage>
</organism>
<reference evidence="2" key="1">
    <citation type="submission" date="2022-03" db="EMBL/GenBank/DDBJ databases">
        <authorList>
            <person name="Martin H S."/>
        </authorList>
    </citation>
    <scope>NUCLEOTIDE SEQUENCE</scope>
</reference>
<proteinExistence type="predicted"/>
<dbReference type="Proteomes" id="UP000837857">
    <property type="component" value="Chromosome 9"/>
</dbReference>
<evidence type="ECO:0000313" key="2">
    <source>
        <dbReference type="EMBL" id="CAH2076422.1"/>
    </source>
</evidence>
<sequence>MVSGDNAHGVQFSDTGTCTCPTTMAVWTTSRVCRPLQQRQPTPALAVHFAECRHLPRYVDLDEEEQQLYRAAYETPSYEGDQYEEDNDPSMTKLDLLKDAIWAIKAKVKELKAFNKALAANLLSTKLKLKELIASGLLLKKHVHGEVVEKKKPSPNYQAPSHQTYEPYAPPHYMQDHYHGY</sequence>
<gene>
    <name evidence="2" type="ORF">IPOD504_LOCUS17277</name>
</gene>
<evidence type="ECO:0000256" key="1">
    <source>
        <dbReference type="SAM" id="MobiDB-lite"/>
    </source>
</evidence>
<feature type="non-terminal residue" evidence="2">
    <location>
        <position position="1"/>
    </location>
</feature>
<dbReference type="EMBL" id="OW152821">
    <property type="protein sequence ID" value="CAH2076422.1"/>
    <property type="molecule type" value="Genomic_DNA"/>
</dbReference>
<feature type="region of interest" description="Disordered" evidence="1">
    <location>
        <begin position="149"/>
        <end position="171"/>
    </location>
</feature>
<feature type="compositionally biased region" description="Polar residues" evidence="1">
    <location>
        <begin position="155"/>
        <end position="164"/>
    </location>
</feature>
<evidence type="ECO:0000313" key="3">
    <source>
        <dbReference type="Proteomes" id="UP000837857"/>
    </source>
</evidence>
<accession>A0ABN8J8X8</accession>